<dbReference type="Gene3D" id="2.60.120.10">
    <property type="entry name" value="Jelly Rolls"/>
    <property type="match status" value="1"/>
</dbReference>
<protein>
    <submittedName>
        <fullName evidence="2">Jumonji domain-containing protein</fullName>
    </submittedName>
</protein>
<dbReference type="PANTHER" id="PTHR12461:SF105">
    <property type="entry name" value="HYPOXIA-INDUCIBLE FACTOR 1-ALPHA INHIBITOR"/>
    <property type="match status" value="1"/>
</dbReference>
<organism evidence="2 3">
    <name type="scientific">Chrysochromulina tobinii</name>
    <dbReference type="NCBI Taxonomy" id="1460289"/>
    <lineage>
        <taxon>Eukaryota</taxon>
        <taxon>Haptista</taxon>
        <taxon>Haptophyta</taxon>
        <taxon>Prymnesiophyceae</taxon>
        <taxon>Prymnesiales</taxon>
        <taxon>Chrysochromulinaceae</taxon>
        <taxon>Chrysochromulina</taxon>
    </lineage>
</organism>
<accession>A0A0M0K871</accession>
<evidence type="ECO:0000313" key="3">
    <source>
        <dbReference type="Proteomes" id="UP000037460"/>
    </source>
</evidence>
<dbReference type="InterPro" id="IPR014710">
    <property type="entry name" value="RmlC-like_jellyroll"/>
</dbReference>
<dbReference type="InterPro" id="IPR003347">
    <property type="entry name" value="JmjC_dom"/>
</dbReference>
<dbReference type="AlphaFoldDB" id="A0A0M0K871"/>
<dbReference type="SUPFAM" id="SSF51197">
    <property type="entry name" value="Clavaminate synthase-like"/>
    <property type="match status" value="1"/>
</dbReference>
<name>A0A0M0K871_9EUKA</name>
<dbReference type="InterPro" id="IPR041667">
    <property type="entry name" value="Cupin_8"/>
</dbReference>
<proteinExistence type="predicted"/>
<comment type="caution">
    <text evidence="2">The sequence shown here is derived from an EMBL/GenBank/DDBJ whole genome shotgun (WGS) entry which is preliminary data.</text>
</comment>
<keyword evidence="3" id="KW-1185">Reference proteome</keyword>
<evidence type="ECO:0000259" key="1">
    <source>
        <dbReference type="PROSITE" id="PS51184"/>
    </source>
</evidence>
<gene>
    <name evidence="2" type="ORF">Ctob_007758</name>
</gene>
<dbReference type="EMBL" id="JWZX01000999">
    <property type="protein sequence ID" value="KOO35056.1"/>
    <property type="molecule type" value="Genomic_DNA"/>
</dbReference>
<sequence>MLPFVISLLPAVNPGHARNITVYHVNEHKFGAIPLNMNTADVIGDLFFDLLEVFIAPLACANQTGPPKPGPNPCANPEAVGADLMVNKLTLEIDERYSGYAACNVGINGSDPFGHPCKSDTYCCFCHVNGSMKEDAPCNATLGYENVYEQFGQWITPGGCKPSPFQPHPRPSDCYAAAAFTKLNEVNHGSWYSSLDLGYCGSPGSACTWRVVSVDKIVQRSCHATVFGAAVQKNGDPGCLLGCGSQATNVSSPCYVDCFYKAALGPESGTVGGAIAGMSLDELQAAWRLPFSPENEGPADDASCELDHALRSYADRHADRVAKGLHKSRSEYGRACAKSLLAANEAFISGGAAAEALGRHARAAADFCATAIEERNWDTPAWQEANLLALCYQLAALLAEVACDAQAVTQPSAPAEAQSQAEADRGAEAGPTASVRIGAAAIGIFNLAVAAACNERSAPAWLASVSSLLRRAEAVVTRLRPRQLHLGAETQELAPWHAWRIPSALPTINLPEFSERRRVLEVDACSLSCASFFCEHLQRGRPVLIRGHLQAQQWGALDYFSDLRSLYVDAGGRLVPVAGFKYFRLYALDQTPLLHATTLRAKNTNSFGTSPVRLEAPLPPEHASVAQAEYIEGLLAPGDMLFLPKSMWHYVRSLTTSVSVNFWF</sequence>
<reference evidence="3" key="1">
    <citation type="journal article" date="2015" name="PLoS Genet.">
        <title>Genome Sequence and Transcriptome Analyses of Chrysochromulina tobin: Metabolic Tools for Enhanced Algal Fitness in the Prominent Order Prymnesiales (Haptophyceae).</title>
        <authorList>
            <person name="Hovde B.T."/>
            <person name="Deodato C.R."/>
            <person name="Hunsperger H.M."/>
            <person name="Ryken S.A."/>
            <person name="Yost W."/>
            <person name="Jha R.K."/>
            <person name="Patterson J."/>
            <person name="Monnat R.J. Jr."/>
            <person name="Barlow S.B."/>
            <person name="Starkenburg S.R."/>
            <person name="Cattolico R.A."/>
        </authorList>
    </citation>
    <scope>NUCLEOTIDE SEQUENCE</scope>
    <source>
        <strain evidence="3">CCMP291</strain>
    </source>
</reference>
<dbReference type="OrthoDB" id="47172at2759"/>
<dbReference type="Proteomes" id="UP000037460">
    <property type="component" value="Unassembled WGS sequence"/>
</dbReference>
<evidence type="ECO:0000313" key="2">
    <source>
        <dbReference type="EMBL" id="KOO35056.1"/>
    </source>
</evidence>
<feature type="domain" description="JmjC" evidence="1">
    <location>
        <begin position="499"/>
        <end position="664"/>
    </location>
</feature>
<dbReference type="Pfam" id="PF13621">
    <property type="entry name" value="Cupin_8"/>
    <property type="match status" value="1"/>
</dbReference>
<dbReference type="PANTHER" id="PTHR12461">
    <property type="entry name" value="HYPOXIA-INDUCIBLE FACTOR 1 ALPHA INHIBITOR-RELATED"/>
    <property type="match status" value="1"/>
</dbReference>
<dbReference type="PROSITE" id="PS51184">
    <property type="entry name" value="JMJC"/>
    <property type="match status" value="1"/>
</dbReference>